<gene>
    <name evidence="1" type="ORF">FPE_LOCUS32106</name>
</gene>
<keyword evidence="2" id="KW-1185">Reference proteome</keyword>
<accession>A0AAD2EE33</accession>
<protein>
    <submittedName>
        <fullName evidence="1">Uncharacterized protein</fullName>
    </submittedName>
</protein>
<organism evidence="1 2">
    <name type="scientific">Fraxinus pennsylvanica</name>
    <dbReference type="NCBI Taxonomy" id="56036"/>
    <lineage>
        <taxon>Eukaryota</taxon>
        <taxon>Viridiplantae</taxon>
        <taxon>Streptophyta</taxon>
        <taxon>Embryophyta</taxon>
        <taxon>Tracheophyta</taxon>
        <taxon>Spermatophyta</taxon>
        <taxon>Magnoliopsida</taxon>
        <taxon>eudicotyledons</taxon>
        <taxon>Gunneridae</taxon>
        <taxon>Pentapetalae</taxon>
        <taxon>asterids</taxon>
        <taxon>lamiids</taxon>
        <taxon>Lamiales</taxon>
        <taxon>Oleaceae</taxon>
        <taxon>Oleeae</taxon>
        <taxon>Fraxinus</taxon>
    </lineage>
</organism>
<evidence type="ECO:0000313" key="1">
    <source>
        <dbReference type="EMBL" id="CAI9784676.1"/>
    </source>
</evidence>
<dbReference type="EMBL" id="OU503056">
    <property type="protein sequence ID" value="CAI9784676.1"/>
    <property type="molecule type" value="Genomic_DNA"/>
</dbReference>
<proteinExistence type="predicted"/>
<reference evidence="1" key="1">
    <citation type="submission" date="2023-05" db="EMBL/GenBank/DDBJ databases">
        <authorList>
            <person name="Huff M."/>
        </authorList>
    </citation>
    <scope>NUCLEOTIDE SEQUENCE</scope>
</reference>
<dbReference type="Proteomes" id="UP000834106">
    <property type="component" value="Chromosome 21"/>
</dbReference>
<name>A0AAD2EE33_9LAMI</name>
<evidence type="ECO:0000313" key="2">
    <source>
        <dbReference type="Proteomes" id="UP000834106"/>
    </source>
</evidence>
<dbReference type="AlphaFoldDB" id="A0AAD2EE33"/>
<sequence>MIVKRDMDKERAPGFLYTRARGRCTPQYWSSRTESWPKMVPQMSTMSKVFGSQVFEQYIYDLTLLEAVGRRFNSRGYEKFRNLAKISKLKRREKSLKWIVIMVIRGRKRGVGSNEMGLLEVVTEEEDNGGDDFSSLLAEEFKAKNGTPDQVATFGRAVRE</sequence>